<protein>
    <submittedName>
        <fullName evidence="1">Uncharacterized protein</fullName>
    </submittedName>
</protein>
<dbReference type="AlphaFoldDB" id="A0A7W8VC50"/>
<dbReference type="RefSeq" id="WP_184390040.1">
    <property type="nucleotide sequence ID" value="NZ_BAAAJD010000158.1"/>
</dbReference>
<organism evidence="1 2">
    <name type="scientific">Nocardiopsis composta</name>
    <dbReference type="NCBI Taxonomy" id="157465"/>
    <lineage>
        <taxon>Bacteria</taxon>
        <taxon>Bacillati</taxon>
        <taxon>Actinomycetota</taxon>
        <taxon>Actinomycetes</taxon>
        <taxon>Streptosporangiales</taxon>
        <taxon>Nocardiopsidaceae</taxon>
        <taxon>Nocardiopsis</taxon>
    </lineage>
</organism>
<evidence type="ECO:0000313" key="2">
    <source>
        <dbReference type="Proteomes" id="UP000572635"/>
    </source>
</evidence>
<name>A0A7W8VC50_9ACTN</name>
<dbReference type="Proteomes" id="UP000572635">
    <property type="component" value="Unassembled WGS sequence"/>
</dbReference>
<sequence length="306" mass="33419">MTGTLDRAAAEGGVLPGIPGGFDLPFYYGTFINIGVDYLVDKAKAAALLGSFPAKGRLTAAEFDGKACLSFNYQVYFAQFAHGTGVTQEIELNVVSYPTALRDRVPRLTYKEYAAGEDQTRNLGFCRVHVPCDAQPAIDAGVALFNEPKFKADFDVTLPVPNGTPVKKNGKWEVVWYDTWKVVCGAEGKKGQNGFDPKDVHFAFTADLRKLPAKAVSAAPFTEFGSRRNGDSGYRALAAPLNVFRPYRWYDLSGRTGRVVLTPGTGAAYDRVKDYIDVVKGVQPAGAWVHEMPPVAVQNRPYHLPE</sequence>
<proteinExistence type="predicted"/>
<reference evidence="1 2" key="1">
    <citation type="submission" date="2020-08" db="EMBL/GenBank/DDBJ databases">
        <title>Sequencing the genomes of 1000 actinobacteria strains.</title>
        <authorList>
            <person name="Klenk H.-P."/>
        </authorList>
    </citation>
    <scope>NUCLEOTIDE SEQUENCE [LARGE SCALE GENOMIC DNA]</scope>
    <source>
        <strain evidence="1 2">DSM 44551</strain>
    </source>
</reference>
<accession>A0A7W8VC50</accession>
<gene>
    <name evidence="1" type="ORF">HDA36_001165</name>
</gene>
<evidence type="ECO:0000313" key="1">
    <source>
        <dbReference type="EMBL" id="MBB5431081.1"/>
    </source>
</evidence>
<comment type="caution">
    <text evidence="1">The sequence shown here is derived from an EMBL/GenBank/DDBJ whole genome shotgun (WGS) entry which is preliminary data.</text>
</comment>
<dbReference type="EMBL" id="JACHDB010000001">
    <property type="protein sequence ID" value="MBB5431081.1"/>
    <property type="molecule type" value="Genomic_DNA"/>
</dbReference>
<keyword evidence="2" id="KW-1185">Reference proteome</keyword>